<sequence>MVKRVWRHGGLFGLVLALGLPDITHAQPAASNRAHVAWALPTDIGAADWSETIGQGGVLEPVLFGRRKRRRAAICGDPDLQGEPVGAVSGHIQGCGATDAVRVRSVSGVALSQQSVMTCETAAALKDWVENGVQPAFRKDVVGLRVAAHYACRTRNNRPGARLSEHGRAKAIDISGFILKGGEVVTVLDGWKSRKTRKRLEKAWRAACGPFGTVLGPRSDRYHLDHFHLDTARHRGGPYCR</sequence>
<comment type="caution">
    <text evidence="2">The sequence shown here is derived from an EMBL/GenBank/DDBJ whole genome shotgun (WGS) entry which is preliminary data.</text>
</comment>
<protein>
    <submittedName>
        <fullName evidence="2">Extensin-like protein</fullName>
    </submittedName>
</protein>
<feature type="domain" description="Extensin-like C-terminal" evidence="1">
    <location>
        <begin position="92"/>
        <end position="241"/>
    </location>
</feature>
<gene>
    <name evidence="2" type="ORF">GFB49_13475</name>
</gene>
<name>A0A843YJR2_9RHOB</name>
<evidence type="ECO:0000313" key="3">
    <source>
        <dbReference type="Proteomes" id="UP000444174"/>
    </source>
</evidence>
<dbReference type="Proteomes" id="UP000444174">
    <property type="component" value="Unassembled WGS sequence"/>
</dbReference>
<evidence type="ECO:0000313" key="2">
    <source>
        <dbReference type="EMBL" id="MQQ09473.1"/>
    </source>
</evidence>
<proteinExistence type="predicted"/>
<evidence type="ECO:0000259" key="1">
    <source>
        <dbReference type="Pfam" id="PF06904"/>
    </source>
</evidence>
<dbReference type="AlphaFoldDB" id="A0A843YJR2"/>
<dbReference type="EMBL" id="WIBF01000008">
    <property type="protein sequence ID" value="MQQ09473.1"/>
    <property type="molecule type" value="Genomic_DNA"/>
</dbReference>
<keyword evidence="3" id="KW-1185">Reference proteome</keyword>
<accession>A0A843YJR2</accession>
<organism evidence="2 3">
    <name type="scientific">Tritonibacter litoralis</name>
    <dbReference type="NCBI Taxonomy" id="2662264"/>
    <lineage>
        <taxon>Bacteria</taxon>
        <taxon>Pseudomonadati</taxon>
        <taxon>Pseudomonadota</taxon>
        <taxon>Alphaproteobacteria</taxon>
        <taxon>Rhodobacterales</taxon>
        <taxon>Paracoccaceae</taxon>
        <taxon>Tritonibacter</taxon>
    </lineage>
</organism>
<dbReference type="Pfam" id="PF06904">
    <property type="entry name" value="Extensin-like_C"/>
    <property type="match status" value="1"/>
</dbReference>
<reference evidence="2 3" key="1">
    <citation type="submission" date="2019-10" db="EMBL/GenBank/DDBJ databases">
        <title>Epibacterium sp. nov., isolated from seawater.</title>
        <authorList>
            <person name="Zhang X."/>
            <person name="Li N."/>
        </authorList>
    </citation>
    <scope>NUCLEOTIDE SEQUENCE [LARGE SCALE GENOMIC DNA]</scope>
    <source>
        <strain evidence="2 3">SM1979</strain>
    </source>
</reference>
<dbReference type="InterPro" id="IPR009683">
    <property type="entry name" value="Extensin-like_C"/>
</dbReference>